<evidence type="ECO:0000259" key="10">
    <source>
        <dbReference type="Pfam" id="PF17919"/>
    </source>
</evidence>
<evidence type="ECO:0000313" key="12">
    <source>
        <dbReference type="Proteomes" id="UP000719412"/>
    </source>
</evidence>
<dbReference type="GO" id="GO:0003964">
    <property type="term" value="F:RNA-directed DNA polymerase activity"/>
    <property type="evidence" value="ECO:0007669"/>
    <property type="project" value="UniProtKB-KW"/>
</dbReference>
<organism evidence="11 12">
    <name type="scientific">Tenebrio molitor</name>
    <name type="common">Yellow mealworm beetle</name>
    <dbReference type="NCBI Taxonomy" id="7067"/>
    <lineage>
        <taxon>Eukaryota</taxon>
        <taxon>Metazoa</taxon>
        <taxon>Ecdysozoa</taxon>
        <taxon>Arthropoda</taxon>
        <taxon>Hexapoda</taxon>
        <taxon>Insecta</taxon>
        <taxon>Pterygota</taxon>
        <taxon>Neoptera</taxon>
        <taxon>Endopterygota</taxon>
        <taxon>Coleoptera</taxon>
        <taxon>Polyphaga</taxon>
        <taxon>Cucujiformia</taxon>
        <taxon>Tenebrionidae</taxon>
        <taxon>Tenebrio</taxon>
    </lineage>
</organism>
<keyword evidence="6" id="KW-0378">Hydrolase</keyword>
<evidence type="ECO:0000256" key="6">
    <source>
        <dbReference type="ARBA" id="ARBA00022801"/>
    </source>
</evidence>
<dbReference type="Gene3D" id="3.10.10.10">
    <property type="entry name" value="HIV Type 1 Reverse Transcriptase, subunit A, domain 1"/>
    <property type="match status" value="1"/>
</dbReference>
<dbReference type="PANTHER" id="PTHR33064:SF37">
    <property type="entry name" value="RIBONUCLEASE H"/>
    <property type="match status" value="1"/>
</dbReference>
<feature type="domain" description="Reverse transcriptase" evidence="9">
    <location>
        <begin position="507"/>
        <end position="602"/>
    </location>
</feature>
<evidence type="ECO:0000256" key="7">
    <source>
        <dbReference type="ARBA" id="ARBA00022918"/>
    </source>
</evidence>
<keyword evidence="5" id="KW-0255">Endonuclease</keyword>
<dbReference type="Pfam" id="PF00078">
    <property type="entry name" value="RVT_1"/>
    <property type="match status" value="1"/>
</dbReference>
<feature type="compositionally biased region" description="Polar residues" evidence="8">
    <location>
        <begin position="725"/>
        <end position="740"/>
    </location>
</feature>
<keyword evidence="1" id="KW-0645">Protease</keyword>
<dbReference type="InterPro" id="IPR041577">
    <property type="entry name" value="RT_RNaseH_2"/>
</dbReference>
<dbReference type="Gene3D" id="3.30.70.270">
    <property type="match status" value="2"/>
</dbReference>
<evidence type="ECO:0000313" key="11">
    <source>
        <dbReference type="EMBL" id="KAH0817967.1"/>
    </source>
</evidence>
<dbReference type="SUPFAM" id="SSF56672">
    <property type="entry name" value="DNA/RNA polymerases"/>
    <property type="match status" value="1"/>
</dbReference>
<evidence type="ECO:0000256" key="2">
    <source>
        <dbReference type="ARBA" id="ARBA00022679"/>
    </source>
</evidence>
<dbReference type="GO" id="GO:0008233">
    <property type="term" value="F:peptidase activity"/>
    <property type="evidence" value="ECO:0007669"/>
    <property type="project" value="UniProtKB-KW"/>
</dbReference>
<evidence type="ECO:0000259" key="9">
    <source>
        <dbReference type="Pfam" id="PF00078"/>
    </source>
</evidence>
<evidence type="ECO:0000256" key="3">
    <source>
        <dbReference type="ARBA" id="ARBA00022695"/>
    </source>
</evidence>
<feature type="region of interest" description="Disordered" evidence="8">
    <location>
        <begin position="721"/>
        <end position="743"/>
    </location>
</feature>
<dbReference type="GO" id="GO:0004519">
    <property type="term" value="F:endonuclease activity"/>
    <property type="evidence" value="ECO:0007669"/>
    <property type="project" value="UniProtKB-KW"/>
</dbReference>
<feature type="domain" description="Reverse transcriptase/retrotransposon-derived protein RNase H-like" evidence="10">
    <location>
        <begin position="666"/>
        <end position="711"/>
    </location>
</feature>
<evidence type="ECO:0000256" key="5">
    <source>
        <dbReference type="ARBA" id="ARBA00022759"/>
    </source>
</evidence>
<dbReference type="Proteomes" id="UP000719412">
    <property type="component" value="Unassembled WGS sequence"/>
</dbReference>
<dbReference type="PANTHER" id="PTHR33064">
    <property type="entry name" value="POL PROTEIN"/>
    <property type="match status" value="1"/>
</dbReference>
<dbReference type="EMBL" id="JABDTM020018521">
    <property type="protein sequence ID" value="KAH0817967.1"/>
    <property type="molecule type" value="Genomic_DNA"/>
</dbReference>
<evidence type="ECO:0008006" key="13">
    <source>
        <dbReference type="Google" id="ProtNLM"/>
    </source>
</evidence>
<dbReference type="AlphaFoldDB" id="A0A8J6HP01"/>
<feature type="region of interest" description="Disordered" evidence="8">
    <location>
        <begin position="883"/>
        <end position="924"/>
    </location>
</feature>
<sequence length="935" mass="105765">MQRLQKKIELSNMGRQAIVSHIKSALHQKNIKLKCTNVPIKNLGNKDTQDKPHNVTTPNLNSMTMVPQLPQQLVNNQESMNLFQIREATIKAEILWALNVVGTHQSWNSVVKDVPVMKMMFPDSPTCQQIAISPAKIAYAVCHGLAPFFNEELLQKMDMCKKFVVCFDESLNKVAQKGQMDLLVRFWDEKLHQVQTRYVTSVFLSHCTAEDLLAKFTAGIRVENLKKIVQVSMDGPNVNWKFFRLLKEQETTEHIMDLGSCGLHVYPIAKHRFAASLTCIQSPRALLALRLCERTLGDFTNQNGYTINFYGCSVAAWLSEKVLRGRGPDASEFESHRRGRISSKEETSAGPWMCVYVSSGLTVGWWKEESTLFRPPPRGQHGFESRREGRPWVYITKLKAGNTSAVVGYRCVNRVFTIDEEQNLQDYLIECSGVYFGLSPFEVRKLAYELAIKNGKTFPERWHDTQMAGKEWLTGFLKRHPSLSLRCPQATSLSRASSFNEHNVNLLSGYYQIPMDPESVEITAFVTQDGHYEFVRMPFGLTNGPAVFQRMVNTAIGQLRCFQVLVYLDDVLIPGHTPQKCLRILETVSNVLKHNGLTLSLKNSPHNLDYELYSEDFSMNQLWQFGSKSEEEINAEIEENVSNNRKKTLQAKPLSYLLQKDVVWEWGEEQSKAFEILKESLIVEPVLTLFKPTCDVVLYTDASSLGLAGTARSNKKKIRVGENGGLNQSKHQNSTIQTPSGKKPGFLHPIPKVPIPFHTTKYEGFISLALDHYLEDLNPFGMVVQLGDTARWRSPFRVTTVLGHDRYEVTDISALDRSLIRGLTIELSLCVGVVASKASSQSCRPEGSWCSTDNLRFCRIGILLDEWDTRWVRKGHVSKGGGMTSTVAAENGSYETTARGDRRCPNAAETKTRGSHRSGRRRKFQRHCVLEGDEH</sequence>
<dbReference type="GO" id="GO:0006508">
    <property type="term" value="P:proteolysis"/>
    <property type="evidence" value="ECO:0007669"/>
    <property type="project" value="UniProtKB-KW"/>
</dbReference>
<keyword evidence="7" id="KW-0695">RNA-directed DNA polymerase</keyword>
<evidence type="ECO:0000256" key="8">
    <source>
        <dbReference type="SAM" id="MobiDB-lite"/>
    </source>
</evidence>
<dbReference type="InterPro" id="IPR043128">
    <property type="entry name" value="Rev_trsase/Diguanyl_cyclase"/>
</dbReference>
<dbReference type="InterPro" id="IPR051320">
    <property type="entry name" value="Viral_Replic_Matur_Polypro"/>
</dbReference>
<proteinExistence type="predicted"/>
<gene>
    <name evidence="11" type="ORF">GEV33_004824</name>
</gene>
<keyword evidence="4" id="KW-0540">Nuclease</keyword>
<dbReference type="Pfam" id="PF17919">
    <property type="entry name" value="RT_RNaseH_2"/>
    <property type="match status" value="1"/>
</dbReference>
<reference evidence="11" key="1">
    <citation type="journal article" date="2020" name="J Insects Food Feed">
        <title>The yellow mealworm (Tenebrio molitor) genome: a resource for the emerging insects as food and feed industry.</title>
        <authorList>
            <person name="Eriksson T."/>
            <person name="Andere A."/>
            <person name="Kelstrup H."/>
            <person name="Emery V."/>
            <person name="Picard C."/>
        </authorList>
    </citation>
    <scope>NUCLEOTIDE SEQUENCE</scope>
    <source>
        <strain evidence="11">Stoneville</strain>
        <tissue evidence="11">Whole head</tissue>
    </source>
</reference>
<evidence type="ECO:0000256" key="4">
    <source>
        <dbReference type="ARBA" id="ARBA00022722"/>
    </source>
</evidence>
<accession>A0A8J6HP01</accession>
<evidence type="ECO:0000256" key="1">
    <source>
        <dbReference type="ARBA" id="ARBA00022670"/>
    </source>
</evidence>
<keyword evidence="3" id="KW-0548">Nucleotidyltransferase</keyword>
<dbReference type="CDD" id="cd01647">
    <property type="entry name" value="RT_LTR"/>
    <property type="match status" value="1"/>
</dbReference>
<dbReference type="InterPro" id="IPR043502">
    <property type="entry name" value="DNA/RNA_pol_sf"/>
</dbReference>
<reference evidence="11" key="2">
    <citation type="submission" date="2021-08" db="EMBL/GenBank/DDBJ databases">
        <authorList>
            <person name="Eriksson T."/>
        </authorList>
    </citation>
    <scope>NUCLEOTIDE SEQUENCE</scope>
    <source>
        <strain evidence="11">Stoneville</strain>
        <tissue evidence="11">Whole head</tissue>
    </source>
</reference>
<comment type="caution">
    <text evidence="11">The sequence shown here is derived from an EMBL/GenBank/DDBJ whole genome shotgun (WGS) entry which is preliminary data.</text>
</comment>
<name>A0A8J6HP01_TENMO</name>
<dbReference type="InterPro" id="IPR000477">
    <property type="entry name" value="RT_dom"/>
</dbReference>
<feature type="compositionally biased region" description="Basic residues" evidence="8">
    <location>
        <begin position="913"/>
        <end position="924"/>
    </location>
</feature>
<keyword evidence="12" id="KW-1185">Reference proteome</keyword>
<dbReference type="FunFam" id="3.10.10.10:FF:000007">
    <property type="entry name" value="Retrovirus-related Pol polyprotein from transposon 17.6-like Protein"/>
    <property type="match status" value="1"/>
</dbReference>
<protein>
    <recommendedName>
        <fullName evidence="13">Reverse transcriptase domain-containing protein</fullName>
    </recommendedName>
</protein>
<feature type="compositionally biased region" description="Polar residues" evidence="8">
    <location>
        <begin position="884"/>
        <end position="896"/>
    </location>
</feature>
<keyword evidence="2" id="KW-0808">Transferase</keyword>